<dbReference type="Gene3D" id="1.10.238.10">
    <property type="entry name" value="EF-hand"/>
    <property type="match status" value="3"/>
</dbReference>
<evidence type="ECO:0000256" key="5">
    <source>
        <dbReference type="ARBA" id="ARBA00022737"/>
    </source>
</evidence>
<name>A0A6F9DR34_9ASCI</name>
<feature type="chain" id="PRO_5026012352" description="Reticulocalbin-3" evidence="13">
    <location>
        <begin position="22"/>
        <end position="320"/>
    </location>
</feature>
<dbReference type="InterPro" id="IPR002048">
    <property type="entry name" value="EF_hand_dom"/>
</dbReference>
<feature type="domain" description="EF-hand" evidence="14">
    <location>
        <begin position="65"/>
        <end position="101"/>
    </location>
</feature>
<dbReference type="FunFam" id="1.10.238.10:FF:000104">
    <property type="entry name" value="calumenin isoform X1"/>
    <property type="match status" value="1"/>
</dbReference>
<evidence type="ECO:0000256" key="3">
    <source>
        <dbReference type="ARBA" id="ARBA00022723"/>
    </source>
</evidence>
<comment type="function">
    <text evidence="10">Probable molecular chaperone assisting protein biosynthesis and transport in the endoplasmic reticulum. Required for the proper biosynthesis and transport of pulmonary surfactant-associated protein A/SP-A, pulmonary surfactant-associated protein D/SP-D and the lipid transporter ABCA3. By regulating both the proper expression and the degradation through the endoplasmic reticulum-associated protein degradation pathway of these proteins plays a crucial role in pulmonary surfactant homeostasis. Has an anti-fibrotic activity by negatively regulating the secretion of type I and type III collagens. This calcium-binding protein also transiently associates with immature PCSK6 and regulates its secretion.</text>
</comment>
<accession>A0A6F9DR34</accession>
<keyword evidence="5" id="KW-0677">Repeat</keyword>
<evidence type="ECO:0000256" key="4">
    <source>
        <dbReference type="ARBA" id="ARBA00022729"/>
    </source>
</evidence>
<dbReference type="AlphaFoldDB" id="A0A6F9DR34"/>
<feature type="domain" description="EF-hand" evidence="14">
    <location>
        <begin position="156"/>
        <end position="191"/>
    </location>
</feature>
<feature type="domain" description="EF-hand" evidence="14">
    <location>
        <begin position="102"/>
        <end position="137"/>
    </location>
</feature>
<evidence type="ECO:0000256" key="7">
    <source>
        <dbReference type="ARBA" id="ARBA00022837"/>
    </source>
</evidence>
<dbReference type="GO" id="GO:0015031">
    <property type="term" value="P:protein transport"/>
    <property type="evidence" value="ECO:0007669"/>
    <property type="project" value="UniProtKB-ARBA"/>
</dbReference>
<evidence type="ECO:0000256" key="12">
    <source>
        <dbReference type="ARBA" id="ARBA00072696"/>
    </source>
</evidence>
<feature type="signal peptide" evidence="13">
    <location>
        <begin position="1"/>
        <end position="21"/>
    </location>
</feature>
<dbReference type="PROSITE" id="PS50222">
    <property type="entry name" value="EF_HAND_2"/>
    <property type="match status" value="3"/>
</dbReference>
<dbReference type="InterPro" id="IPR018247">
    <property type="entry name" value="EF_Hand_1_Ca_BS"/>
</dbReference>
<evidence type="ECO:0000256" key="9">
    <source>
        <dbReference type="ARBA" id="ARBA00023186"/>
    </source>
</evidence>
<dbReference type="SUPFAM" id="SSF47473">
    <property type="entry name" value="EF-hand"/>
    <property type="match status" value="2"/>
</dbReference>
<dbReference type="Pfam" id="PF13202">
    <property type="entry name" value="EF-hand_5"/>
    <property type="match status" value="3"/>
</dbReference>
<evidence type="ECO:0000256" key="13">
    <source>
        <dbReference type="SAM" id="SignalP"/>
    </source>
</evidence>
<dbReference type="GO" id="GO:0005509">
    <property type="term" value="F:calcium ion binding"/>
    <property type="evidence" value="ECO:0007669"/>
    <property type="project" value="InterPro"/>
</dbReference>
<sequence length="320" mass="36574">MSRAIFALVLILCGLFCASHSKMVPNEKSHHVGDEHNPQFDKEVLFSDDDEEDDDNAVFNLPLGEQKAKLKNLVEKKIDANQDGFVDRSELEAWALKAINRFEIEYVKEDFPSIDSNKDGLISWEEYMSDTYGDNFKEIEFGDPNSESEEWKSIVSSYNKDETMFKAADQDKDNNLDMSEFISFKHPRLTPQTREVLVEHSLTSSDTDKDGAISLDEFLGNYRKKENGEQPDWIAMEVDKFKYDFDLDGDGKLTGEEIIRWVASDNSVEASEEADHLIGECDTNADSKLTVSEILNNHELWLESDATDYGKQLLQNHDEL</sequence>
<reference evidence="15" key="1">
    <citation type="submission" date="2020-04" db="EMBL/GenBank/DDBJ databases">
        <authorList>
            <person name="Neveu A P."/>
        </authorList>
    </citation>
    <scope>NUCLEOTIDE SEQUENCE</scope>
    <source>
        <tissue evidence="15">Whole embryo</tissue>
    </source>
</reference>
<evidence type="ECO:0000259" key="14">
    <source>
        <dbReference type="PROSITE" id="PS50222"/>
    </source>
</evidence>
<dbReference type="Pfam" id="PF13499">
    <property type="entry name" value="EF-hand_7"/>
    <property type="match status" value="1"/>
</dbReference>
<keyword evidence="8" id="KW-0325">Glycoprotein</keyword>
<keyword evidence="4 13" id="KW-0732">Signal</keyword>
<comment type="subunit">
    <text evidence="11">Interacts with PCSK6 (immature form including the propeptide); probably involved in the maturation and the secretion of PCSK6.</text>
</comment>
<gene>
    <name evidence="15" type="primary">Rcn2-001</name>
</gene>
<keyword evidence="7" id="KW-0106">Calcium</keyword>
<dbReference type="PANTHER" id="PTHR10827:SF95">
    <property type="entry name" value="LD34388P"/>
    <property type="match status" value="1"/>
</dbReference>
<evidence type="ECO:0000256" key="6">
    <source>
        <dbReference type="ARBA" id="ARBA00022824"/>
    </source>
</evidence>
<evidence type="ECO:0000256" key="11">
    <source>
        <dbReference type="ARBA" id="ARBA00063143"/>
    </source>
</evidence>
<keyword evidence="3" id="KW-0479">Metal-binding</keyword>
<dbReference type="InterPro" id="IPR011992">
    <property type="entry name" value="EF-hand-dom_pair"/>
</dbReference>
<comment type="similarity">
    <text evidence="2">Belongs to the CREC family.</text>
</comment>
<evidence type="ECO:0000313" key="15">
    <source>
        <dbReference type="EMBL" id="CAB3265500.1"/>
    </source>
</evidence>
<dbReference type="PROSITE" id="PS00018">
    <property type="entry name" value="EF_HAND_1"/>
    <property type="match status" value="5"/>
</dbReference>
<comment type="subcellular location">
    <subcellularLocation>
        <location evidence="1">Endoplasmic reticulum lumen</location>
    </subcellularLocation>
</comment>
<proteinExistence type="evidence at transcript level"/>
<keyword evidence="6" id="KW-0256">Endoplasmic reticulum</keyword>
<dbReference type="EMBL" id="LR789638">
    <property type="protein sequence ID" value="CAB3265500.1"/>
    <property type="molecule type" value="mRNA"/>
</dbReference>
<evidence type="ECO:0000256" key="1">
    <source>
        <dbReference type="ARBA" id="ARBA00004319"/>
    </source>
</evidence>
<protein>
    <recommendedName>
        <fullName evidence="12">Reticulocalbin-3</fullName>
    </recommendedName>
</protein>
<evidence type="ECO:0000256" key="2">
    <source>
        <dbReference type="ARBA" id="ARBA00006431"/>
    </source>
</evidence>
<dbReference type="GO" id="GO:0005788">
    <property type="term" value="C:endoplasmic reticulum lumen"/>
    <property type="evidence" value="ECO:0007669"/>
    <property type="project" value="UniProtKB-SubCell"/>
</dbReference>
<evidence type="ECO:0000256" key="8">
    <source>
        <dbReference type="ARBA" id="ARBA00023180"/>
    </source>
</evidence>
<keyword evidence="9" id="KW-0143">Chaperone</keyword>
<evidence type="ECO:0000256" key="10">
    <source>
        <dbReference type="ARBA" id="ARBA00056975"/>
    </source>
</evidence>
<dbReference type="PANTHER" id="PTHR10827">
    <property type="entry name" value="RETICULOCALBIN"/>
    <property type="match status" value="1"/>
</dbReference>
<organism evidence="15">
    <name type="scientific">Phallusia mammillata</name>
    <dbReference type="NCBI Taxonomy" id="59560"/>
    <lineage>
        <taxon>Eukaryota</taxon>
        <taxon>Metazoa</taxon>
        <taxon>Chordata</taxon>
        <taxon>Tunicata</taxon>
        <taxon>Ascidiacea</taxon>
        <taxon>Phlebobranchia</taxon>
        <taxon>Ascidiidae</taxon>
        <taxon>Phallusia</taxon>
    </lineage>
</organism>